<proteinExistence type="predicted"/>
<dbReference type="PANTHER" id="PTHR44688:SF16">
    <property type="entry name" value="DNA-BINDING TRANSCRIPTIONAL ACTIVATOR DEVR_DOSR"/>
    <property type="match status" value="1"/>
</dbReference>
<keyword evidence="1" id="KW-0805">Transcription regulation</keyword>
<keyword evidence="3" id="KW-0804">Transcription</keyword>
<dbReference type="InterPro" id="IPR016032">
    <property type="entry name" value="Sig_transdc_resp-reg_C-effctor"/>
</dbReference>
<accession>J9DCG7</accession>
<dbReference type="PROSITE" id="PS00622">
    <property type="entry name" value="HTH_LUXR_1"/>
    <property type="match status" value="1"/>
</dbReference>
<dbReference type="CDD" id="cd06170">
    <property type="entry name" value="LuxR_C_like"/>
    <property type="match status" value="1"/>
</dbReference>
<dbReference type="PROSITE" id="PS50043">
    <property type="entry name" value="HTH_LUXR_2"/>
    <property type="match status" value="1"/>
</dbReference>
<dbReference type="InterPro" id="IPR036388">
    <property type="entry name" value="WH-like_DNA-bd_sf"/>
</dbReference>
<dbReference type="InterPro" id="IPR000792">
    <property type="entry name" value="Tscrpt_reg_LuxR_C"/>
</dbReference>
<dbReference type="PRINTS" id="PR00038">
    <property type="entry name" value="HTHLUXR"/>
</dbReference>
<dbReference type="Gene3D" id="1.10.10.10">
    <property type="entry name" value="Winged helix-like DNA-binding domain superfamily/Winged helix DNA-binding domain"/>
    <property type="match status" value="1"/>
</dbReference>
<evidence type="ECO:0000256" key="2">
    <source>
        <dbReference type="ARBA" id="ARBA00023125"/>
    </source>
</evidence>
<dbReference type="AlphaFoldDB" id="J9DCG7"/>
<dbReference type="Pfam" id="PF00196">
    <property type="entry name" value="GerE"/>
    <property type="match status" value="1"/>
</dbReference>
<dbReference type="PANTHER" id="PTHR44688">
    <property type="entry name" value="DNA-BINDING TRANSCRIPTIONAL ACTIVATOR DEVR_DOSR"/>
    <property type="match status" value="1"/>
</dbReference>
<dbReference type="EMBL" id="AMCI01000139">
    <property type="protein sequence ID" value="EJX10651.1"/>
    <property type="molecule type" value="Genomic_DNA"/>
</dbReference>
<dbReference type="GO" id="GO:0006355">
    <property type="term" value="P:regulation of DNA-templated transcription"/>
    <property type="evidence" value="ECO:0007669"/>
    <property type="project" value="InterPro"/>
</dbReference>
<evidence type="ECO:0000256" key="1">
    <source>
        <dbReference type="ARBA" id="ARBA00023015"/>
    </source>
</evidence>
<reference evidence="5" key="1">
    <citation type="journal article" date="2012" name="PLoS ONE">
        <title>Gene sets for utilization of primary and secondary nutrition supplies in the distal gut of endangered iberian lynx.</title>
        <authorList>
            <person name="Alcaide M."/>
            <person name="Messina E."/>
            <person name="Richter M."/>
            <person name="Bargiela R."/>
            <person name="Peplies J."/>
            <person name="Huws S.A."/>
            <person name="Newbold C.J."/>
            <person name="Golyshin P.N."/>
            <person name="Simon M.A."/>
            <person name="Lopez G."/>
            <person name="Yakimov M.M."/>
            <person name="Ferrer M."/>
        </authorList>
    </citation>
    <scope>NUCLEOTIDE SEQUENCE</scope>
</reference>
<evidence type="ECO:0000259" key="4">
    <source>
        <dbReference type="PROSITE" id="PS50043"/>
    </source>
</evidence>
<keyword evidence="2" id="KW-0238">DNA-binding</keyword>
<dbReference type="SMART" id="SM00421">
    <property type="entry name" value="HTH_LUXR"/>
    <property type="match status" value="1"/>
</dbReference>
<feature type="domain" description="HTH luxR-type" evidence="4">
    <location>
        <begin position="127"/>
        <end position="192"/>
    </location>
</feature>
<gene>
    <name evidence="5" type="ORF">EVA_00774</name>
</gene>
<evidence type="ECO:0000313" key="5">
    <source>
        <dbReference type="EMBL" id="EJX10651.1"/>
    </source>
</evidence>
<protein>
    <submittedName>
        <fullName evidence="5">Transcriptional regulator, LuxR family</fullName>
    </submittedName>
</protein>
<organism evidence="5">
    <name type="scientific">gut metagenome</name>
    <dbReference type="NCBI Taxonomy" id="749906"/>
    <lineage>
        <taxon>unclassified sequences</taxon>
        <taxon>metagenomes</taxon>
        <taxon>organismal metagenomes</taxon>
    </lineage>
</organism>
<sequence length="205" mass="22688">MKLNRTLSVVVADTSAIVRCGMSTLLKRLTQGKFIAVEVASLDALHHTLRSHEVDFVLVGPTFGGGINISELRQHYPHSGLRYVALLTHLTAPGLLQQYDSSVGIYDEPEDIISKLEQLVQQEEEDGDSSQETLSLREKEIVCAVVKGLTNKEIAEQLFISVHTVITHRRNISRKLQIHSPAGLTIYAIVNKLVDIQEVAVGQKE</sequence>
<dbReference type="GO" id="GO:0003677">
    <property type="term" value="F:DNA binding"/>
    <property type="evidence" value="ECO:0007669"/>
    <property type="project" value="UniProtKB-KW"/>
</dbReference>
<dbReference type="SUPFAM" id="SSF46894">
    <property type="entry name" value="C-terminal effector domain of the bipartite response regulators"/>
    <property type="match status" value="1"/>
</dbReference>
<comment type="caution">
    <text evidence="5">The sequence shown here is derived from an EMBL/GenBank/DDBJ whole genome shotgun (WGS) entry which is preliminary data.</text>
</comment>
<evidence type="ECO:0000256" key="3">
    <source>
        <dbReference type="ARBA" id="ARBA00023163"/>
    </source>
</evidence>
<name>J9DCG7_9ZZZZ</name>